<keyword evidence="2" id="KW-1185">Reference proteome</keyword>
<name>A0A0C3K4R5_PISTI</name>
<organism evidence="1 2">
    <name type="scientific">Pisolithus tinctorius Marx 270</name>
    <dbReference type="NCBI Taxonomy" id="870435"/>
    <lineage>
        <taxon>Eukaryota</taxon>
        <taxon>Fungi</taxon>
        <taxon>Dikarya</taxon>
        <taxon>Basidiomycota</taxon>
        <taxon>Agaricomycotina</taxon>
        <taxon>Agaricomycetes</taxon>
        <taxon>Agaricomycetidae</taxon>
        <taxon>Boletales</taxon>
        <taxon>Sclerodermatineae</taxon>
        <taxon>Pisolithaceae</taxon>
        <taxon>Pisolithus</taxon>
    </lineage>
</organism>
<dbReference type="HOGENOM" id="CLU_2085761_0_0_1"/>
<gene>
    <name evidence="1" type="ORF">M404DRAFT_543682</name>
</gene>
<evidence type="ECO:0000313" key="2">
    <source>
        <dbReference type="Proteomes" id="UP000054217"/>
    </source>
</evidence>
<protein>
    <submittedName>
        <fullName evidence="1">Uncharacterized protein</fullName>
    </submittedName>
</protein>
<reference evidence="1 2" key="1">
    <citation type="submission" date="2014-04" db="EMBL/GenBank/DDBJ databases">
        <authorList>
            <consortium name="DOE Joint Genome Institute"/>
            <person name="Kuo A."/>
            <person name="Kohler A."/>
            <person name="Costa M.D."/>
            <person name="Nagy L.G."/>
            <person name="Floudas D."/>
            <person name="Copeland A."/>
            <person name="Barry K.W."/>
            <person name="Cichocki N."/>
            <person name="Veneault-Fourrey C."/>
            <person name="LaButti K."/>
            <person name="Lindquist E.A."/>
            <person name="Lipzen A."/>
            <person name="Lundell T."/>
            <person name="Morin E."/>
            <person name="Murat C."/>
            <person name="Sun H."/>
            <person name="Tunlid A."/>
            <person name="Henrissat B."/>
            <person name="Grigoriev I.V."/>
            <person name="Hibbett D.S."/>
            <person name="Martin F."/>
            <person name="Nordberg H.P."/>
            <person name="Cantor M.N."/>
            <person name="Hua S.X."/>
        </authorList>
    </citation>
    <scope>NUCLEOTIDE SEQUENCE [LARGE SCALE GENOMIC DNA]</scope>
    <source>
        <strain evidence="1 2">Marx 270</strain>
    </source>
</reference>
<evidence type="ECO:0000313" key="1">
    <source>
        <dbReference type="EMBL" id="KIO04572.1"/>
    </source>
</evidence>
<accession>A0A0C3K4R5</accession>
<reference evidence="2" key="2">
    <citation type="submission" date="2015-01" db="EMBL/GenBank/DDBJ databases">
        <title>Evolutionary Origins and Diversification of the Mycorrhizal Mutualists.</title>
        <authorList>
            <consortium name="DOE Joint Genome Institute"/>
            <consortium name="Mycorrhizal Genomics Consortium"/>
            <person name="Kohler A."/>
            <person name="Kuo A."/>
            <person name="Nagy L.G."/>
            <person name="Floudas D."/>
            <person name="Copeland A."/>
            <person name="Barry K.W."/>
            <person name="Cichocki N."/>
            <person name="Veneault-Fourrey C."/>
            <person name="LaButti K."/>
            <person name="Lindquist E.A."/>
            <person name="Lipzen A."/>
            <person name="Lundell T."/>
            <person name="Morin E."/>
            <person name="Murat C."/>
            <person name="Riley R."/>
            <person name="Ohm R."/>
            <person name="Sun H."/>
            <person name="Tunlid A."/>
            <person name="Henrissat B."/>
            <person name="Grigoriev I.V."/>
            <person name="Hibbett D.S."/>
            <person name="Martin F."/>
        </authorList>
    </citation>
    <scope>NUCLEOTIDE SEQUENCE [LARGE SCALE GENOMIC DNA]</scope>
    <source>
        <strain evidence="2">Marx 270</strain>
    </source>
</reference>
<dbReference type="EMBL" id="KN831970">
    <property type="protein sequence ID" value="KIO04572.1"/>
    <property type="molecule type" value="Genomic_DNA"/>
</dbReference>
<dbReference type="AlphaFoldDB" id="A0A0C3K4R5"/>
<dbReference type="InParanoid" id="A0A0C3K4R5"/>
<sequence length="117" mass="13017">MLTICTHACASVLELNQSSIVLDYFHLHTVVVPLPPSVLANASCPRQSQVRHDELSLAQRAHHRPCLNHSVAPARTDQLSVFAVPLISRNSISRAALVKQDQIRRSYMSDVYVHDPV</sequence>
<dbReference type="Proteomes" id="UP000054217">
    <property type="component" value="Unassembled WGS sequence"/>
</dbReference>
<proteinExistence type="predicted"/>